<keyword evidence="3" id="KW-1185">Reference proteome</keyword>
<dbReference type="Gene3D" id="1.10.472.10">
    <property type="entry name" value="Cyclin-like"/>
    <property type="match status" value="1"/>
</dbReference>
<protein>
    <submittedName>
        <fullName evidence="2">Cyclin I family member 2</fullName>
    </submittedName>
</protein>
<gene>
    <name evidence="2" type="ORF">mMyoMyo1_002346</name>
</gene>
<evidence type="ECO:0000313" key="2">
    <source>
        <dbReference type="EMBL" id="KAF6347996.1"/>
    </source>
</evidence>
<organism evidence="2 3">
    <name type="scientific">Myotis myotis</name>
    <name type="common">Greater mouse-eared bat</name>
    <name type="synonym">Vespertilio myotis</name>
    <dbReference type="NCBI Taxonomy" id="51298"/>
    <lineage>
        <taxon>Eukaryota</taxon>
        <taxon>Metazoa</taxon>
        <taxon>Chordata</taxon>
        <taxon>Craniata</taxon>
        <taxon>Vertebrata</taxon>
        <taxon>Euteleostomi</taxon>
        <taxon>Mammalia</taxon>
        <taxon>Eutheria</taxon>
        <taxon>Laurasiatheria</taxon>
        <taxon>Chiroptera</taxon>
        <taxon>Yangochiroptera</taxon>
        <taxon>Vespertilionidae</taxon>
        <taxon>Myotis</taxon>
    </lineage>
</organism>
<dbReference type="Pfam" id="PF00134">
    <property type="entry name" value="Cyclin_N"/>
    <property type="match status" value="1"/>
</dbReference>
<comment type="caution">
    <text evidence="2">The sequence shown here is derived from an EMBL/GenBank/DDBJ whole genome shotgun (WGS) entry which is preliminary data.</text>
</comment>
<dbReference type="SUPFAM" id="SSF47954">
    <property type="entry name" value="Cyclin-like"/>
    <property type="match status" value="1"/>
</dbReference>
<dbReference type="InterPro" id="IPR006671">
    <property type="entry name" value="Cyclin_N"/>
</dbReference>
<accession>A0A7J7XF25</accession>
<dbReference type="EMBL" id="JABWUV010000006">
    <property type="protein sequence ID" value="KAF6347996.1"/>
    <property type="molecule type" value="Genomic_DNA"/>
</dbReference>
<reference evidence="2 3" key="1">
    <citation type="journal article" date="2020" name="Nature">
        <title>Six reference-quality genomes reveal evolution of bat adaptations.</title>
        <authorList>
            <person name="Jebb D."/>
            <person name="Huang Z."/>
            <person name="Pippel M."/>
            <person name="Hughes G.M."/>
            <person name="Lavrichenko K."/>
            <person name="Devanna P."/>
            <person name="Winkler S."/>
            <person name="Jermiin L.S."/>
            <person name="Skirmuntt E.C."/>
            <person name="Katzourakis A."/>
            <person name="Burkitt-Gray L."/>
            <person name="Ray D.A."/>
            <person name="Sullivan K.A.M."/>
            <person name="Roscito J.G."/>
            <person name="Kirilenko B.M."/>
            <person name="Davalos L.M."/>
            <person name="Corthals A.P."/>
            <person name="Power M.L."/>
            <person name="Jones G."/>
            <person name="Ransome R.D."/>
            <person name="Dechmann D.K.N."/>
            <person name="Locatelli A.G."/>
            <person name="Puechmaille S.J."/>
            <person name="Fedrigo O."/>
            <person name="Jarvis E.D."/>
            <person name="Hiller M."/>
            <person name="Vernes S.C."/>
            <person name="Myers E.W."/>
            <person name="Teeling E.C."/>
        </authorList>
    </citation>
    <scope>NUCLEOTIDE SEQUENCE [LARGE SCALE GENOMIC DNA]</scope>
    <source>
        <strain evidence="2">MMyoMyo1</strain>
        <tissue evidence="2">Flight muscle</tissue>
    </source>
</reference>
<sequence length="81" mass="9451">MASQTMWPNVHAWTLHLRKLIPRIKDFIEYCGSDYTPSEVLRMELAILDKLHWDLCIGTPLDFLNIVTHKAHDTWSSENVS</sequence>
<dbReference type="AlphaFoldDB" id="A0A7J7XF25"/>
<proteinExistence type="predicted"/>
<dbReference type="Proteomes" id="UP000527355">
    <property type="component" value="Unassembled WGS sequence"/>
</dbReference>
<evidence type="ECO:0000259" key="1">
    <source>
        <dbReference type="Pfam" id="PF00134"/>
    </source>
</evidence>
<evidence type="ECO:0000313" key="3">
    <source>
        <dbReference type="Proteomes" id="UP000527355"/>
    </source>
</evidence>
<dbReference type="InterPro" id="IPR036915">
    <property type="entry name" value="Cyclin-like_sf"/>
</dbReference>
<name>A0A7J7XF25_MYOMY</name>
<feature type="domain" description="Cyclin N-terminal" evidence="1">
    <location>
        <begin position="21"/>
        <end position="56"/>
    </location>
</feature>